<proteinExistence type="predicted"/>
<dbReference type="AlphaFoldDB" id="A0A2V3J064"/>
<protein>
    <submittedName>
        <fullName evidence="3">Uncharacterized protein</fullName>
    </submittedName>
</protein>
<reference evidence="3 4" key="1">
    <citation type="journal article" date="2018" name="Mol. Biol. Evol.">
        <title>Analysis of the draft genome of the red seaweed Gracilariopsis chorda provides insights into genome size evolution in Rhodophyta.</title>
        <authorList>
            <person name="Lee J."/>
            <person name="Yang E.C."/>
            <person name="Graf L."/>
            <person name="Yang J.H."/>
            <person name="Qiu H."/>
            <person name="Zel Zion U."/>
            <person name="Chan C.X."/>
            <person name="Stephens T.G."/>
            <person name="Weber A.P.M."/>
            <person name="Boo G.H."/>
            <person name="Boo S.M."/>
            <person name="Kim K.M."/>
            <person name="Shin Y."/>
            <person name="Jung M."/>
            <person name="Lee S.J."/>
            <person name="Yim H.S."/>
            <person name="Lee J.H."/>
            <person name="Bhattacharya D."/>
            <person name="Yoon H.S."/>
        </authorList>
    </citation>
    <scope>NUCLEOTIDE SEQUENCE [LARGE SCALE GENOMIC DNA]</scope>
    <source>
        <strain evidence="3 4">SKKU-2015</strain>
        <tissue evidence="3">Whole body</tissue>
    </source>
</reference>
<feature type="transmembrane region" description="Helical" evidence="2">
    <location>
        <begin position="70"/>
        <end position="94"/>
    </location>
</feature>
<dbReference type="Proteomes" id="UP000247409">
    <property type="component" value="Unassembled WGS sequence"/>
</dbReference>
<evidence type="ECO:0000256" key="1">
    <source>
        <dbReference type="SAM" id="MobiDB-lite"/>
    </source>
</evidence>
<feature type="region of interest" description="Disordered" evidence="1">
    <location>
        <begin position="1"/>
        <end position="24"/>
    </location>
</feature>
<evidence type="ECO:0000256" key="2">
    <source>
        <dbReference type="SAM" id="Phobius"/>
    </source>
</evidence>
<feature type="region of interest" description="Disordered" evidence="1">
    <location>
        <begin position="102"/>
        <end position="124"/>
    </location>
</feature>
<keyword evidence="2" id="KW-0812">Transmembrane</keyword>
<feature type="compositionally biased region" description="Acidic residues" evidence="1">
    <location>
        <begin position="1"/>
        <end position="10"/>
    </location>
</feature>
<feature type="compositionally biased region" description="Basic and acidic residues" evidence="1">
    <location>
        <begin position="105"/>
        <end position="116"/>
    </location>
</feature>
<accession>A0A2V3J064</accession>
<name>A0A2V3J064_9FLOR</name>
<sequence>MESQQYDEEAGVANPPQDAPITSLPRMKPGMKLFIVTGVLSIILFTSCIITGVVVALLRNNLTNIASDYALKHVFLPLAAIFAASLVLMVAAYFRYRSLNQPKSTQEEEHEVKDDDTGTSSDDS</sequence>
<organism evidence="3 4">
    <name type="scientific">Gracilariopsis chorda</name>
    <dbReference type="NCBI Taxonomy" id="448386"/>
    <lineage>
        <taxon>Eukaryota</taxon>
        <taxon>Rhodophyta</taxon>
        <taxon>Florideophyceae</taxon>
        <taxon>Rhodymeniophycidae</taxon>
        <taxon>Gracilariales</taxon>
        <taxon>Gracilariaceae</taxon>
        <taxon>Gracilariopsis</taxon>
    </lineage>
</organism>
<evidence type="ECO:0000313" key="3">
    <source>
        <dbReference type="EMBL" id="PXF46750.1"/>
    </source>
</evidence>
<gene>
    <name evidence="3" type="ORF">BWQ96_03441</name>
</gene>
<keyword evidence="4" id="KW-1185">Reference proteome</keyword>
<comment type="caution">
    <text evidence="3">The sequence shown here is derived from an EMBL/GenBank/DDBJ whole genome shotgun (WGS) entry which is preliminary data.</text>
</comment>
<dbReference type="EMBL" id="NBIV01000033">
    <property type="protein sequence ID" value="PXF46750.1"/>
    <property type="molecule type" value="Genomic_DNA"/>
</dbReference>
<evidence type="ECO:0000313" key="4">
    <source>
        <dbReference type="Proteomes" id="UP000247409"/>
    </source>
</evidence>
<keyword evidence="2" id="KW-1133">Transmembrane helix</keyword>
<keyword evidence="2" id="KW-0472">Membrane</keyword>
<feature type="transmembrane region" description="Helical" evidence="2">
    <location>
        <begin position="33"/>
        <end position="58"/>
    </location>
</feature>